<feature type="signal peptide" evidence="1">
    <location>
        <begin position="1"/>
        <end position="28"/>
    </location>
</feature>
<reference evidence="2 3" key="1">
    <citation type="submission" date="2018-08" db="EMBL/GenBank/DDBJ databases">
        <title>Diversity &amp; Physiological Properties of Lignin-Decomposing Actinobacteria from Soil.</title>
        <authorList>
            <person name="Roh S.G."/>
            <person name="Kim S.B."/>
        </authorList>
    </citation>
    <scope>NUCLEOTIDE SEQUENCE [LARGE SCALE GENOMIC DNA]</scope>
    <source>
        <strain evidence="2 3">MMS17-GH009</strain>
    </source>
</reference>
<dbReference type="RefSeq" id="WP_107086477.1">
    <property type="nucleotide sequence ID" value="NZ_QVIG01000001.1"/>
</dbReference>
<dbReference type="Proteomes" id="UP000263377">
    <property type="component" value="Unassembled WGS sequence"/>
</dbReference>
<dbReference type="Pfam" id="PF03995">
    <property type="entry name" value="Inhibitor_I36"/>
    <property type="match status" value="1"/>
</dbReference>
<evidence type="ECO:0000313" key="3">
    <source>
        <dbReference type="Proteomes" id="UP000263377"/>
    </source>
</evidence>
<evidence type="ECO:0000256" key="1">
    <source>
        <dbReference type="SAM" id="SignalP"/>
    </source>
</evidence>
<dbReference type="EMBL" id="QVIG01000001">
    <property type="protein sequence ID" value="RGD57357.1"/>
    <property type="molecule type" value="Genomic_DNA"/>
</dbReference>
<comment type="caution">
    <text evidence="2">The sequence shown here is derived from an EMBL/GenBank/DDBJ whole genome shotgun (WGS) entry which is preliminary data.</text>
</comment>
<sequence length="210" mass="23111">MTHSRVRRLLVRTAGALVLLVAPLGAQAAAAPSQAGDQRAIITSLSDGDRDVLQQAVDAQLAAGKGGRQTAANEITFPDGAVLVLPLPGQAQAPPWSGDHRRRTVRSPDWKHCPTPVSEPSYYCFYADRNWGGRRLQFNLFHEDAAVYFTDYGFRDQASSWVNTARGLEVIVDNDPGDGQWLMLWKEPAESLSASVAYDNMADRFWAVRQ</sequence>
<gene>
    <name evidence="2" type="ORF">DR950_05730</name>
</gene>
<keyword evidence="3" id="KW-1185">Reference proteome</keyword>
<keyword evidence="1" id="KW-0732">Signal</keyword>
<dbReference type="InterPro" id="IPR006311">
    <property type="entry name" value="TAT_signal"/>
</dbReference>
<dbReference type="PROSITE" id="PS51318">
    <property type="entry name" value="TAT"/>
    <property type="match status" value="1"/>
</dbReference>
<name>A0A372ZQ44_9ACTN</name>
<evidence type="ECO:0000313" key="2">
    <source>
        <dbReference type="EMBL" id="RGD57357.1"/>
    </source>
</evidence>
<protein>
    <submittedName>
        <fullName evidence="2">Uncharacterized protein</fullName>
    </submittedName>
</protein>
<dbReference type="AlphaFoldDB" id="A0A372ZQ44"/>
<feature type="chain" id="PRO_5017084469" evidence="1">
    <location>
        <begin position="29"/>
        <end position="210"/>
    </location>
</feature>
<organism evidence="2 3">
    <name type="scientific">Kitasatospora xanthocidica</name>
    <dbReference type="NCBI Taxonomy" id="83382"/>
    <lineage>
        <taxon>Bacteria</taxon>
        <taxon>Bacillati</taxon>
        <taxon>Actinomycetota</taxon>
        <taxon>Actinomycetes</taxon>
        <taxon>Kitasatosporales</taxon>
        <taxon>Streptomycetaceae</taxon>
        <taxon>Kitasatospora</taxon>
    </lineage>
</organism>
<accession>A0A372ZQ44</accession>
<proteinExistence type="predicted"/>